<comment type="caution">
    <text evidence="3">The sequence shown here is derived from an EMBL/GenBank/DDBJ whole genome shotgun (WGS) entry which is preliminary data.</text>
</comment>
<evidence type="ECO:0000259" key="2">
    <source>
        <dbReference type="Pfam" id="PF09834"/>
    </source>
</evidence>
<evidence type="ECO:0000313" key="3">
    <source>
        <dbReference type="EMBL" id="GGB04821.1"/>
    </source>
</evidence>
<protein>
    <recommendedName>
        <fullName evidence="2">DUF2061 domain-containing protein</fullName>
    </recommendedName>
</protein>
<keyword evidence="1" id="KW-1133">Transmembrane helix</keyword>
<dbReference type="Proteomes" id="UP000651977">
    <property type="component" value="Unassembled WGS sequence"/>
</dbReference>
<keyword evidence="4" id="KW-1185">Reference proteome</keyword>
<organism evidence="3 4">
    <name type="scientific">Agarivorans gilvus</name>
    <dbReference type="NCBI Taxonomy" id="680279"/>
    <lineage>
        <taxon>Bacteria</taxon>
        <taxon>Pseudomonadati</taxon>
        <taxon>Pseudomonadota</taxon>
        <taxon>Gammaproteobacteria</taxon>
        <taxon>Alteromonadales</taxon>
        <taxon>Alteromonadaceae</taxon>
        <taxon>Agarivorans</taxon>
    </lineage>
</organism>
<name>A0ABQ1I3C4_9ALTE</name>
<reference evidence="4" key="1">
    <citation type="journal article" date="2019" name="Int. J. Syst. Evol. Microbiol.">
        <title>The Global Catalogue of Microorganisms (GCM) 10K type strain sequencing project: providing services to taxonomists for standard genome sequencing and annotation.</title>
        <authorList>
            <consortium name="The Broad Institute Genomics Platform"/>
            <consortium name="The Broad Institute Genome Sequencing Center for Infectious Disease"/>
            <person name="Wu L."/>
            <person name="Ma J."/>
        </authorList>
    </citation>
    <scope>NUCLEOTIDE SEQUENCE [LARGE SCALE GENOMIC DNA]</scope>
    <source>
        <strain evidence="4">CGMCC 1.10131</strain>
    </source>
</reference>
<dbReference type="Pfam" id="PF09834">
    <property type="entry name" value="DUF2061"/>
    <property type="match status" value="1"/>
</dbReference>
<evidence type="ECO:0000313" key="4">
    <source>
        <dbReference type="Proteomes" id="UP000651977"/>
    </source>
</evidence>
<sequence>MIKTITFASMHFSIAFLVTWILTGDIMIGGLVAIVEPTINSIAYFFHEKAWLKWGLHATH</sequence>
<evidence type="ECO:0000256" key="1">
    <source>
        <dbReference type="SAM" id="Phobius"/>
    </source>
</evidence>
<feature type="domain" description="DUF2061" evidence="2">
    <location>
        <begin position="1"/>
        <end position="51"/>
    </location>
</feature>
<dbReference type="EMBL" id="BMDY01000009">
    <property type="protein sequence ID" value="GGB04821.1"/>
    <property type="molecule type" value="Genomic_DNA"/>
</dbReference>
<dbReference type="RefSeq" id="WP_055734329.1">
    <property type="nucleotide sequence ID" value="NZ_BMDY01000009.1"/>
</dbReference>
<dbReference type="InterPro" id="IPR018638">
    <property type="entry name" value="DUF2061_membrane"/>
</dbReference>
<gene>
    <name evidence="3" type="ORF">GCM10007414_17640</name>
</gene>
<feature type="transmembrane region" description="Helical" evidence="1">
    <location>
        <begin position="12"/>
        <end position="35"/>
    </location>
</feature>
<proteinExistence type="predicted"/>
<accession>A0ABQ1I3C4</accession>
<keyword evidence="1" id="KW-0812">Transmembrane</keyword>
<keyword evidence="1" id="KW-0472">Membrane</keyword>